<feature type="transmembrane region" description="Helical" evidence="7">
    <location>
        <begin position="140"/>
        <end position="161"/>
    </location>
</feature>
<gene>
    <name evidence="8" type="ORF">GKJPGBOP_06599</name>
</gene>
<feature type="transmembrane region" description="Helical" evidence="7">
    <location>
        <begin position="167"/>
        <end position="197"/>
    </location>
</feature>
<comment type="caution">
    <text evidence="8">The sequence shown here is derived from an EMBL/GenBank/DDBJ whole genome shotgun (WGS) entry which is preliminary data.</text>
</comment>
<dbReference type="Pfam" id="PF01810">
    <property type="entry name" value="LysE"/>
    <property type="match status" value="1"/>
</dbReference>
<feature type="region of interest" description="Disordered" evidence="6">
    <location>
        <begin position="100"/>
        <end position="128"/>
    </location>
</feature>
<feature type="compositionally biased region" description="Low complexity" evidence="6">
    <location>
        <begin position="115"/>
        <end position="127"/>
    </location>
</feature>
<dbReference type="GO" id="GO:0005886">
    <property type="term" value="C:plasma membrane"/>
    <property type="evidence" value="ECO:0007669"/>
    <property type="project" value="UniProtKB-SubCell"/>
</dbReference>
<evidence type="ECO:0000256" key="3">
    <source>
        <dbReference type="ARBA" id="ARBA00022692"/>
    </source>
</evidence>
<keyword evidence="2" id="KW-1003">Cell membrane</keyword>
<evidence type="ECO:0000256" key="2">
    <source>
        <dbReference type="ARBA" id="ARBA00022475"/>
    </source>
</evidence>
<comment type="subcellular location">
    <subcellularLocation>
        <location evidence="1">Cell membrane</location>
        <topology evidence="1">Multi-pass membrane protein</topology>
    </subcellularLocation>
</comment>
<feature type="transmembrane region" description="Helical" evidence="7">
    <location>
        <begin position="6"/>
        <end position="27"/>
    </location>
</feature>
<feature type="transmembrane region" description="Helical" evidence="7">
    <location>
        <begin position="70"/>
        <end position="93"/>
    </location>
</feature>
<accession>A0A401WBW8</accession>
<evidence type="ECO:0000313" key="9">
    <source>
        <dbReference type="Proteomes" id="UP000286746"/>
    </source>
</evidence>
<dbReference type="InterPro" id="IPR036259">
    <property type="entry name" value="MFS_trans_sf"/>
</dbReference>
<evidence type="ECO:0000256" key="6">
    <source>
        <dbReference type="SAM" id="MobiDB-lite"/>
    </source>
</evidence>
<dbReference type="PANTHER" id="PTHR30086">
    <property type="entry name" value="ARGININE EXPORTER PROTEIN ARGO"/>
    <property type="match status" value="1"/>
</dbReference>
<evidence type="ECO:0000256" key="4">
    <source>
        <dbReference type="ARBA" id="ARBA00022989"/>
    </source>
</evidence>
<keyword evidence="5 7" id="KW-0472">Membrane</keyword>
<proteinExistence type="predicted"/>
<sequence length="231" mass="23688">MTAALLGFALFALLVTMAPGPDTLLVLRNCLRGGRRAGAASALGSAAGSLAWAVAAAAGLAAALQRWDAAFMAVRLVGAAYLVFLGAQALWTYRRAASGATGRAGEGGGKDMTDPTDTSGPTDPTGPVAVRSAQAFRQGLYSCLLNPKVGIFFVAVVPQFLPQDHSVLGATLLFGVIDAVIAAGWLLLVAVGAGRLLRWLRRPRVHRNLERGTGGVLLALGVGTAAETLRA</sequence>
<organism evidence="8 9">
    <name type="scientific">Streptomyces paromomycinus</name>
    <name type="common">Streptomyces rimosus subsp. paromomycinus</name>
    <dbReference type="NCBI Taxonomy" id="92743"/>
    <lineage>
        <taxon>Bacteria</taxon>
        <taxon>Bacillati</taxon>
        <taxon>Actinomycetota</taxon>
        <taxon>Actinomycetes</taxon>
        <taxon>Kitasatosporales</taxon>
        <taxon>Streptomycetaceae</taxon>
        <taxon>Streptomyces</taxon>
    </lineage>
</organism>
<dbReference type="RefSeq" id="WP_125057102.1">
    <property type="nucleotide sequence ID" value="NZ_BHZD01000001.1"/>
</dbReference>
<dbReference type="PANTHER" id="PTHR30086:SF20">
    <property type="entry name" value="ARGININE EXPORTER PROTEIN ARGO-RELATED"/>
    <property type="match status" value="1"/>
</dbReference>
<evidence type="ECO:0000256" key="1">
    <source>
        <dbReference type="ARBA" id="ARBA00004651"/>
    </source>
</evidence>
<dbReference type="AlphaFoldDB" id="A0A401WBW8"/>
<feature type="transmembrane region" description="Helical" evidence="7">
    <location>
        <begin position="39"/>
        <end position="64"/>
    </location>
</feature>
<evidence type="ECO:0000313" key="8">
    <source>
        <dbReference type="EMBL" id="GCD46845.1"/>
    </source>
</evidence>
<evidence type="ECO:0000256" key="5">
    <source>
        <dbReference type="ARBA" id="ARBA00023136"/>
    </source>
</evidence>
<dbReference type="GO" id="GO:0015171">
    <property type="term" value="F:amino acid transmembrane transporter activity"/>
    <property type="evidence" value="ECO:0007669"/>
    <property type="project" value="TreeGrafter"/>
</dbReference>
<reference evidence="8 9" key="1">
    <citation type="submission" date="2018-11" db="EMBL/GenBank/DDBJ databases">
        <title>Whole genome sequence of Streptomyces paromomycinus NBRC 15454(T).</title>
        <authorList>
            <person name="Komaki H."/>
            <person name="Tamura T."/>
        </authorList>
    </citation>
    <scope>NUCLEOTIDE SEQUENCE [LARGE SCALE GENOMIC DNA]</scope>
    <source>
        <strain evidence="8 9">NBRC 15454</strain>
    </source>
</reference>
<evidence type="ECO:0000256" key="7">
    <source>
        <dbReference type="SAM" id="Phobius"/>
    </source>
</evidence>
<protein>
    <submittedName>
        <fullName evidence="8">Lysine transporter LysE</fullName>
    </submittedName>
</protein>
<dbReference type="InterPro" id="IPR001123">
    <property type="entry name" value="LeuE-type"/>
</dbReference>
<keyword evidence="3 7" id="KW-0812">Transmembrane</keyword>
<dbReference type="SUPFAM" id="SSF103473">
    <property type="entry name" value="MFS general substrate transporter"/>
    <property type="match status" value="1"/>
</dbReference>
<name>A0A401WBW8_STREY</name>
<keyword evidence="9" id="KW-1185">Reference proteome</keyword>
<dbReference type="Proteomes" id="UP000286746">
    <property type="component" value="Unassembled WGS sequence"/>
</dbReference>
<dbReference type="EMBL" id="BHZD01000001">
    <property type="protein sequence ID" value="GCD46845.1"/>
    <property type="molecule type" value="Genomic_DNA"/>
</dbReference>
<keyword evidence="4 7" id="KW-1133">Transmembrane helix</keyword>
<dbReference type="PIRSF" id="PIRSF006324">
    <property type="entry name" value="LeuE"/>
    <property type="match status" value="1"/>
</dbReference>